<accession>A0A8M1KH25</accession>
<evidence type="ECO:0000313" key="3">
    <source>
        <dbReference type="Proteomes" id="UP000515152"/>
    </source>
</evidence>
<dbReference type="RefSeq" id="XP_042563376.1">
    <property type="nucleotide sequence ID" value="XM_042707442.1"/>
</dbReference>
<dbReference type="Pfam" id="PF09773">
    <property type="entry name" value="Meckelin"/>
    <property type="match status" value="1"/>
</dbReference>
<dbReference type="PANTHER" id="PTHR21274:SF1">
    <property type="entry name" value="TRANSMEMBRANE PROTEIN 67"/>
    <property type="match status" value="1"/>
</dbReference>
<dbReference type="Proteomes" id="UP000515152">
    <property type="component" value="Chromosome 3"/>
</dbReference>
<evidence type="ECO:0000256" key="2">
    <source>
        <dbReference type="SAM" id="SignalP"/>
    </source>
</evidence>
<sequence length="917" mass="101441">MAQVKPIALMLAIFTGCVSQGPDMSIPLHLPSQCNKEQFFNSASLICEACGENQHRTPSGLACTCDDGFTMIDLGNPVVQCSPCNGTVSNDKRRCLRCAEGDCQCGAGQTRVESLTTLTASCFTCSPDTLGIPASPICGLCQESFYTVTGSCHCPDAQLTGEVCFTSTAAASVSGSLPQDSVWFKTYLDSSLLGCMNYNNLTACQLLANMVTLDARRADSKAVNLYQLAASLQPPLPFLPGLYQRTETPTFPRGLTFSSNEKLPLMLASYNASGGFLGWEDVTGGILQLCPDTQPRLNAVYLFGATYQHSCSISVQELLTKYPKPVFHQLFLRHHDNDGTVMVWPIPIQSQISESRTSVHSVQRFFLVDGLTGRADSLMSPPRSVHYLSSLMFSVHIPTSSPGAKPPLQVSLQYRTARVADEARVQVSFAVTYSMDEVSMHLATTISVAVLSVVALLVTLVETSSWSRRSGQQTLNFTTLMKFLAFLSGNLANTFFLVTFGTGVFWLVAYKAQRSIVTTTLPSPGGNIETYFKSYVSLAFILKALQLLHLLVVQLSIDIFLIDWERPQNKPRGLGPSPSGPVASAAPSAWRRLLVANEWNELQAMRRISPVFQLLAALLLLQVVGLVNLATSDLQLNLQLGGDGHSSPSSLILRHGIITSVWLGLGLLQVLMYHLFYERCVEDKVRQFVDLCSISNVSVLVLMHRCYGYYIHGRSVHGYADVSIETLRNNLRNEEEDRCARRGLEPHSDTQVFEVALTERFRQLLDTVSLPLAELNQRRRHGEGAERQTQTATVTHNLNTLLSLFLQHSLKDMDYIVKDKLSLERIMKYEFQPPAERSVFYRDPDGVVFGEVLYYGKELLLLIFDTLLFSVIDLACQDLVLAAVLTYTVQQGLDIMRFHVSRRNLSSKTLVDQCFLI</sequence>
<reference evidence="4" key="1">
    <citation type="submission" date="2025-08" db="UniProtKB">
        <authorList>
            <consortium name="RefSeq"/>
        </authorList>
    </citation>
    <scope>IDENTIFICATION</scope>
</reference>
<dbReference type="KEGG" id="char:116219437"/>
<dbReference type="PROSITE" id="PS51257">
    <property type="entry name" value="PROKAR_LIPOPROTEIN"/>
    <property type="match status" value="1"/>
</dbReference>
<keyword evidence="1" id="KW-1133">Transmembrane helix</keyword>
<dbReference type="OrthoDB" id="419138at2759"/>
<keyword evidence="1" id="KW-0812">Transmembrane</keyword>
<protein>
    <submittedName>
        <fullName evidence="4">Meckelin-like</fullName>
    </submittedName>
</protein>
<proteinExistence type="predicted"/>
<dbReference type="PANTHER" id="PTHR21274">
    <property type="entry name" value="MECKELIN"/>
    <property type="match status" value="1"/>
</dbReference>
<dbReference type="InterPro" id="IPR019170">
    <property type="entry name" value="Meckelin"/>
</dbReference>
<feature type="transmembrane region" description="Helical" evidence="1">
    <location>
        <begin position="442"/>
        <end position="462"/>
    </location>
</feature>
<dbReference type="GO" id="GO:0036038">
    <property type="term" value="C:MKS complex"/>
    <property type="evidence" value="ECO:0007669"/>
    <property type="project" value="InterPro"/>
</dbReference>
<keyword evidence="2" id="KW-0732">Signal</keyword>
<name>A0A8M1KH25_CLUHA</name>
<feature type="transmembrane region" description="Helical" evidence="1">
    <location>
        <begin position="540"/>
        <end position="562"/>
    </location>
</feature>
<feature type="transmembrane region" description="Helical" evidence="1">
    <location>
        <begin position="611"/>
        <end position="631"/>
    </location>
</feature>
<evidence type="ECO:0000313" key="4">
    <source>
        <dbReference type="RefSeq" id="XP_042563376.1"/>
    </source>
</evidence>
<keyword evidence="3" id="KW-1185">Reference proteome</keyword>
<dbReference type="GeneID" id="116219437"/>
<gene>
    <name evidence="4" type="primary">LOC116219437</name>
</gene>
<organism evidence="3 4">
    <name type="scientific">Clupea harengus</name>
    <name type="common">Atlantic herring</name>
    <dbReference type="NCBI Taxonomy" id="7950"/>
    <lineage>
        <taxon>Eukaryota</taxon>
        <taxon>Metazoa</taxon>
        <taxon>Chordata</taxon>
        <taxon>Craniata</taxon>
        <taxon>Vertebrata</taxon>
        <taxon>Euteleostomi</taxon>
        <taxon>Actinopterygii</taxon>
        <taxon>Neopterygii</taxon>
        <taxon>Teleostei</taxon>
        <taxon>Clupei</taxon>
        <taxon>Clupeiformes</taxon>
        <taxon>Clupeoidei</taxon>
        <taxon>Clupeidae</taxon>
        <taxon>Clupea</taxon>
    </lineage>
</organism>
<dbReference type="GO" id="GO:0060271">
    <property type="term" value="P:cilium assembly"/>
    <property type="evidence" value="ECO:0007669"/>
    <property type="project" value="InterPro"/>
</dbReference>
<keyword evidence="1" id="KW-0472">Membrane</keyword>
<feature type="signal peptide" evidence="2">
    <location>
        <begin position="1"/>
        <end position="19"/>
    </location>
</feature>
<feature type="transmembrane region" description="Helical" evidence="1">
    <location>
        <begin position="483"/>
        <end position="508"/>
    </location>
</feature>
<evidence type="ECO:0000256" key="1">
    <source>
        <dbReference type="SAM" id="Phobius"/>
    </source>
</evidence>
<feature type="chain" id="PRO_5035420973" evidence="2">
    <location>
        <begin position="20"/>
        <end position="917"/>
    </location>
</feature>
<dbReference type="AlphaFoldDB" id="A0A8M1KH25"/>
<feature type="transmembrane region" description="Helical" evidence="1">
    <location>
        <begin position="651"/>
        <end position="676"/>
    </location>
</feature>